<keyword evidence="2" id="KW-1185">Reference proteome</keyword>
<gene>
    <name evidence="1" type="ORF">PR048_012302</name>
</gene>
<evidence type="ECO:0000313" key="2">
    <source>
        <dbReference type="Proteomes" id="UP001159363"/>
    </source>
</evidence>
<proteinExistence type="predicted"/>
<sequence length="220" mass="24366">MEDCFKEWSREYSRLHTRLRKNEGNSRGRCQAKIARFRPPLPATQLSEPGLIPRGVAYGNRAGRCRLSVGFLGDLPFPLPFHSGTASSTLIGSQELDVKSRPNRFTHTPLCMSLFSLTNKSEGRATIVPPECCATITLVKPAPFPENNSAISLLDKIDFNRVYTEVTFAIRSEFIRHALTDSAPVADLQGPSTHWLSAVTVEGDDWASVFQVSNTVWTNG</sequence>
<dbReference type="Proteomes" id="UP001159363">
    <property type="component" value="Chromosome X"/>
</dbReference>
<dbReference type="EMBL" id="JARBHB010000004">
    <property type="protein sequence ID" value="KAJ8886093.1"/>
    <property type="molecule type" value="Genomic_DNA"/>
</dbReference>
<protein>
    <submittedName>
        <fullName evidence="1">Uncharacterized protein</fullName>
    </submittedName>
</protein>
<evidence type="ECO:0000313" key="1">
    <source>
        <dbReference type="EMBL" id="KAJ8886093.1"/>
    </source>
</evidence>
<organism evidence="1 2">
    <name type="scientific">Dryococelus australis</name>
    <dbReference type="NCBI Taxonomy" id="614101"/>
    <lineage>
        <taxon>Eukaryota</taxon>
        <taxon>Metazoa</taxon>
        <taxon>Ecdysozoa</taxon>
        <taxon>Arthropoda</taxon>
        <taxon>Hexapoda</taxon>
        <taxon>Insecta</taxon>
        <taxon>Pterygota</taxon>
        <taxon>Neoptera</taxon>
        <taxon>Polyneoptera</taxon>
        <taxon>Phasmatodea</taxon>
        <taxon>Verophasmatodea</taxon>
        <taxon>Anareolatae</taxon>
        <taxon>Phasmatidae</taxon>
        <taxon>Eurycanthinae</taxon>
        <taxon>Dryococelus</taxon>
    </lineage>
</organism>
<reference evidence="1 2" key="1">
    <citation type="submission" date="2023-02" db="EMBL/GenBank/DDBJ databases">
        <title>LHISI_Scaffold_Assembly.</title>
        <authorList>
            <person name="Stuart O.P."/>
            <person name="Cleave R."/>
            <person name="Magrath M.J.L."/>
            <person name="Mikheyev A.S."/>
        </authorList>
    </citation>
    <scope>NUCLEOTIDE SEQUENCE [LARGE SCALE GENOMIC DNA]</scope>
    <source>
        <strain evidence="1">Daus_M_001</strain>
        <tissue evidence="1">Leg muscle</tissue>
    </source>
</reference>
<accession>A0ABQ9HNZ4</accession>
<name>A0ABQ9HNZ4_9NEOP</name>
<comment type="caution">
    <text evidence="1">The sequence shown here is derived from an EMBL/GenBank/DDBJ whole genome shotgun (WGS) entry which is preliminary data.</text>
</comment>